<name>A0A9Q8YF30_ENSAD</name>
<protein>
    <submittedName>
        <fullName evidence="3">DUF2264 domain-containing protein</fullName>
    </submittedName>
</protein>
<dbReference type="InterPro" id="IPR049237">
    <property type="entry name" value="DUF2264_C"/>
</dbReference>
<keyword evidence="3" id="KW-0614">Plasmid</keyword>
<dbReference type="Pfam" id="PF10022">
    <property type="entry name" value="DUF2264"/>
    <property type="match status" value="1"/>
</dbReference>
<organism evidence="3 4">
    <name type="scientific">Ensifer adhaerens</name>
    <name type="common">Sinorhizobium morelense</name>
    <dbReference type="NCBI Taxonomy" id="106592"/>
    <lineage>
        <taxon>Bacteria</taxon>
        <taxon>Pseudomonadati</taxon>
        <taxon>Pseudomonadota</taxon>
        <taxon>Alphaproteobacteria</taxon>
        <taxon>Hyphomicrobiales</taxon>
        <taxon>Rhizobiaceae</taxon>
        <taxon>Sinorhizobium/Ensifer group</taxon>
        <taxon>Ensifer</taxon>
    </lineage>
</organism>
<feature type="domain" description="DUF2264" evidence="1">
    <location>
        <begin position="21"/>
        <end position="358"/>
    </location>
</feature>
<reference evidence="3" key="1">
    <citation type="submission" date="2022-06" db="EMBL/GenBank/DDBJ databases">
        <title>Physiological and biochemical characterization and genomic elucidation of a strain of the genus Ensifer adhaerens M8 that combines arsenic oxidation and chromium reduction.</title>
        <authorList>
            <person name="Li X."/>
            <person name="Yu c."/>
        </authorList>
    </citation>
    <scope>NUCLEOTIDE SEQUENCE</scope>
    <source>
        <strain evidence="3">M8</strain>
        <plasmid evidence="3">pB</plasmid>
    </source>
</reference>
<feature type="domain" description="DUF2264" evidence="2">
    <location>
        <begin position="372"/>
        <end position="588"/>
    </location>
</feature>
<dbReference type="Proteomes" id="UP001055460">
    <property type="component" value="Plasmid pB"/>
</dbReference>
<evidence type="ECO:0000313" key="4">
    <source>
        <dbReference type="Proteomes" id="UP001055460"/>
    </source>
</evidence>
<dbReference type="Pfam" id="PF20938">
    <property type="entry name" value="DUF2264_C"/>
    <property type="match status" value="1"/>
</dbReference>
<accession>A0A9Q8YF30</accession>
<dbReference type="InterPro" id="IPR016624">
    <property type="entry name" value="UCP014753"/>
</dbReference>
<evidence type="ECO:0000259" key="2">
    <source>
        <dbReference type="Pfam" id="PF20938"/>
    </source>
</evidence>
<dbReference type="EMBL" id="CP098809">
    <property type="protein sequence ID" value="USJ26975.1"/>
    <property type="molecule type" value="Genomic_DNA"/>
</dbReference>
<evidence type="ECO:0000313" key="3">
    <source>
        <dbReference type="EMBL" id="USJ26975.1"/>
    </source>
</evidence>
<sequence length="621" mass="68904">MTDMIFPETLFKPWAGNPLKSRADVEAALKALVEPVEQYRSAGGARIRLDAHAAHFDQASADLEGYSRLLWGLAPAEVGGATWIDWTPIARGLASGCDPAHPEYWGDPFDRSQRLVELAAIGFALRLVPDKLWAPLSTAERRNVAAYLLKGHACEYSDNNWKFFRLLVSMGLRHVGVDCDRELDDQYRQELDAFYLGDGWYHDGDTRRADHYIPFAFHFYGLILAALDGGDWTKRYRERARLIAGDMARWFADDGPALCFGRSMTYRFAIAGLFGAMALAGDEEIPFGQQRGYFLRHLRWWAKHPFAARDGVMPVGYAYPNLIMSEPYNSAQSPYWALKAFLPLMLPADHPFWASDEDACPQRSAVSTQRHIGFLVANPAGDAIALSCGQHTSAENTFIRFAPEKYAKFAYSGRYGFSIENDLWRFDNSVLESMIGFSDDGVHFRVRETNEEALVADNLLYARWRPFADVLVETWLYWDGDFQVRLHRIDTPRTLATIEGGFAVGRDAGEVCKQGAGRAVVATATDLSAILDIGSTNPREGRCHIAAPNTNLVSAKTLVPQLRGTVPVGVSTLAVAVLAQADATEGTRKLSRLPAAPDVGALRRRVSETGTTVTLMRGVPL</sequence>
<dbReference type="PANTHER" id="PTHR35339">
    <property type="entry name" value="LINALOOL DEHYDRATASE_ISOMERASE DOMAIN-CONTAINING PROTEIN"/>
    <property type="match status" value="1"/>
</dbReference>
<dbReference type="PANTHER" id="PTHR35339:SF4">
    <property type="entry name" value="LINALOOL DEHYDRATASE_ISOMERASE DOMAIN-CONTAINING PROTEIN"/>
    <property type="match status" value="1"/>
</dbReference>
<dbReference type="InterPro" id="IPR049349">
    <property type="entry name" value="DUF2264_N"/>
</dbReference>
<dbReference type="PIRSF" id="PIRSF014753">
    <property type="entry name" value="UCP014753"/>
    <property type="match status" value="1"/>
</dbReference>
<evidence type="ECO:0000259" key="1">
    <source>
        <dbReference type="Pfam" id="PF10022"/>
    </source>
</evidence>
<geneLocation type="plasmid" evidence="3 4">
    <name>pB</name>
</geneLocation>
<gene>
    <name evidence="3" type="ORF">NE863_31235</name>
</gene>
<proteinExistence type="predicted"/>
<dbReference type="AlphaFoldDB" id="A0A9Q8YF30"/>
<dbReference type="OrthoDB" id="9813465at2"/>